<organism evidence="4 5">
    <name type="scientific">Agaribacillus aureus</name>
    <dbReference type="NCBI Taxonomy" id="3051825"/>
    <lineage>
        <taxon>Bacteria</taxon>
        <taxon>Pseudomonadati</taxon>
        <taxon>Bacteroidota</taxon>
        <taxon>Cytophagia</taxon>
        <taxon>Cytophagales</taxon>
        <taxon>Splendidivirgaceae</taxon>
        <taxon>Agaribacillus</taxon>
    </lineage>
</organism>
<reference evidence="4" key="1">
    <citation type="submission" date="2023-06" db="EMBL/GenBank/DDBJ databases">
        <title>Genomic of Agaribacillus aureum.</title>
        <authorList>
            <person name="Wang G."/>
        </authorList>
    </citation>
    <scope>NUCLEOTIDE SEQUENCE</scope>
    <source>
        <strain evidence="4">BMA12</strain>
    </source>
</reference>
<evidence type="ECO:0000256" key="1">
    <source>
        <dbReference type="ARBA" id="ARBA00007430"/>
    </source>
</evidence>
<keyword evidence="2" id="KW-0472">Membrane</keyword>
<comment type="similarity">
    <text evidence="1">Belongs to the polysaccharide synthase family.</text>
</comment>
<keyword evidence="2" id="KW-1133">Transmembrane helix</keyword>
<evidence type="ECO:0000313" key="5">
    <source>
        <dbReference type="Proteomes" id="UP001172083"/>
    </source>
</evidence>
<feature type="transmembrane region" description="Helical" evidence="2">
    <location>
        <begin position="53"/>
        <end position="72"/>
    </location>
</feature>
<dbReference type="Gene3D" id="3.40.50.720">
    <property type="entry name" value="NAD(P)-binding Rossmann-like Domain"/>
    <property type="match status" value="2"/>
</dbReference>
<feature type="transmembrane region" description="Helical" evidence="2">
    <location>
        <begin position="12"/>
        <end position="33"/>
    </location>
</feature>
<dbReference type="SUPFAM" id="SSF51735">
    <property type="entry name" value="NAD(P)-binding Rossmann-fold domains"/>
    <property type="match status" value="1"/>
</dbReference>
<dbReference type="Proteomes" id="UP001172083">
    <property type="component" value="Unassembled WGS sequence"/>
</dbReference>
<name>A0ABT8KZQ2_9BACT</name>
<gene>
    <name evidence="4" type="ORF">QQ020_02870</name>
</gene>
<feature type="domain" description="Polysaccharide biosynthesis protein CapD-like" evidence="3">
    <location>
        <begin position="290"/>
        <end position="579"/>
    </location>
</feature>
<evidence type="ECO:0000256" key="2">
    <source>
        <dbReference type="SAM" id="Phobius"/>
    </source>
</evidence>
<proteinExistence type="inferred from homology"/>
<feature type="transmembrane region" description="Helical" evidence="2">
    <location>
        <begin position="84"/>
        <end position="103"/>
    </location>
</feature>
<keyword evidence="2" id="KW-0812">Transmembrane</keyword>
<dbReference type="CDD" id="cd05237">
    <property type="entry name" value="UDP_invert_4-6DH_SDR_e"/>
    <property type="match status" value="1"/>
</dbReference>
<dbReference type="EMBL" id="JAUJEB010000001">
    <property type="protein sequence ID" value="MDN5210967.1"/>
    <property type="molecule type" value="Genomic_DNA"/>
</dbReference>
<dbReference type="RefSeq" id="WP_346756303.1">
    <property type="nucleotide sequence ID" value="NZ_JAUJEB010000001.1"/>
</dbReference>
<sequence length="636" mass="72170">MHKIIQSLRILPRWIILLIDLVILFFAVLFGYLLRFDFDVERLFIENFSKGALLFMGSGLLATLITKSYAGIIRFTTIQDGLRIVYMATMATMITLIINLIYLNFDVSIIPRSVIIISFFNTVIFLFSYRLIVKYVFSYFTNSIHKRINIVIFGAGQFGQITKQVVDHDTSSNSKVVAFLDDDPRKIGKVINGIKIFNPRKDLSELVLKLDIHELIIASSEMSLDRTNEIVDQCLKLDVKVRSVPQPDKWVKGELSVGQIKEVKIEDLLGRDSVELDNVHVREQLKDRRVMITGAGGSIGSEIVRQVIRHDPECIILLDQGETPLYEIEREIKEHKDRIDIFAVIGDVRNKNRMESIFDQFRPQVVYHAAAYKHVPMMENNATEAVLCNVCGTKSLADLAVKYNAEKFVMISTDKAVNPTNVMGASKRIAEIYVQSLSAFLSQESDKTTAFITTRFGNVLGSNGSVIPLFKKQLANGGPVTVTHPEMTRYFMTIPEACQLSLEAGAMGEGHEIFIIDMGKSIKIVDLARKMIQLSGKELGKDIDIVFTGLRNGEKLYEELLNNKENTIPTHHPKIMIAKVREEDYNEVKFKIDNLITVAKNGDELEMVKMMKQIVPEFISNQSKYEELDKKMMDHL</sequence>
<dbReference type="InterPro" id="IPR036291">
    <property type="entry name" value="NAD(P)-bd_dom_sf"/>
</dbReference>
<keyword evidence="5" id="KW-1185">Reference proteome</keyword>
<feature type="transmembrane region" description="Helical" evidence="2">
    <location>
        <begin position="109"/>
        <end position="129"/>
    </location>
</feature>
<evidence type="ECO:0000259" key="3">
    <source>
        <dbReference type="Pfam" id="PF02719"/>
    </source>
</evidence>
<accession>A0ABT8KZQ2</accession>
<evidence type="ECO:0000313" key="4">
    <source>
        <dbReference type="EMBL" id="MDN5210967.1"/>
    </source>
</evidence>
<dbReference type="InterPro" id="IPR051203">
    <property type="entry name" value="Polysaccharide_Synthase-Rel"/>
</dbReference>
<dbReference type="InterPro" id="IPR003869">
    <property type="entry name" value="Polysac_CapD-like"/>
</dbReference>
<dbReference type="InterPro" id="IPR029063">
    <property type="entry name" value="SAM-dependent_MTases_sf"/>
</dbReference>
<dbReference type="PANTHER" id="PTHR43318:SF1">
    <property type="entry name" value="POLYSACCHARIDE BIOSYNTHESIS PROTEIN EPSC-RELATED"/>
    <property type="match status" value="1"/>
</dbReference>
<dbReference type="Pfam" id="PF02719">
    <property type="entry name" value="Polysacc_synt_2"/>
    <property type="match status" value="1"/>
</dbReference>
<comment type="caution">
    <text evidence="4">The sequence shown here is derived from an EMBL/GenBank/DDBJ whole genome shotgun (WGS) entry which is preliminary data.</text>
</comment>
<dbReference type="SUPFAM" id="SSF53335">
    <property type="entry name" value="S-adenosyl-L-methionine-dependent methyltransferases"/>
    <property type="match status" value="1"/>
</dbReference>
<dbReference type="Pfam" id="PF13727">
    <property type="entry name" value="CoA_binding_3"/>
    <property type="match status" value="1"/>
</dbReference>
<protein>
    <submittedName>
        <fullName evidence="4">Nucleoside-diphosphate sugar epimerase/dehydratase</fullName>
    </submittedName>
</protein>
<dbReference type="PANTHER" id="PTHR43318">
    <property type="entry name" value="UDP-N-ACETYLGLUCOSAMINE 4,6-DEHYDRATASE"/>
    <property type="match status" value="1"/>
</dbReference>